<comment type="catalytic activity">
    <reaction evidence="15">
        <text>ATP + H2O = ADP + phosphate + H(+)</text>
        <dbReference type="Rhea" id="RHEA:13065"/>
        <dbReference type="ChEBI" id="CHEBI:15377"/>
        <dbReference type="ChEBI" id="CHEBI:15378"/>
        <dbReference type="ChEBI" id="CHEBI:30616"/>
        <dbReference type="ChEBI" id="CHEBI:43474"/>
        <dbReference type="ChEBI" id="CHEBI:456216"/>
        <dbReference type="EC" id="5.6.2.3"/>
    </reaction>
</comment>
<dbReference type="SUPFAM" id="SSF52540">
    <property type="entry name" value="P-loop containing nucleoside triphosphate hydrolases"/>
    <property type="match status" value="1"/>
</dbReference>
<evidence type="ECO:0000256" key="10">
    <source>
        <dbReference type="ARBA" id="ARBA00023128"/>
    </source>
</evidence>
<evidence type="ECO:0000256" key="13">
    <source>
        <dbReference type="ARBA" id="ARBA00023271"/>
    </source>
</evidence>
<dbReference type="GO" id="GO:0006264">
    <property type="term" value="P:mitochondrial DNA replication"/>
    <property type="evidence" value="ECO:0007669"/>
    <property type="project" value="TreeGrafter"/>
</dbReference>
<evidence type="ECO:0000313" key="18">
    <source>
        <dbReference type="EMBL" id="EEB12013.1"/>
    </source>
</evidence>
<dbReference type="OMA" id="KLGEERC"/>
<keyword evidence="10" id="KW-0496">Mitochondrion</keyword>
<organism>
    <name type="scientific">Pediculus humanus subsp. corporis</name>
    <name type="common">Body louse</name>
    <dbReference type="NCBI Taxonomy" id="121224"/>
    <lineage>
        <taxon>Eukaryota</taxon>
        <taxon>Metazoa</taxon>
        <taxon>Ecdysozoa</taxon>
        <taxon>Arthropoda</taxon>
        <taxon>Hexapoda</taxon>
        <taxon>Insecta</taxon>
        <taxon>Pterygota</taxon>
        <taxon>Neoptera</taxon>
        <taxon>Paraneoptera</taxon>
        <taxon>Psocodea</taxon>
        <taxon>Troctomorpha</taxon>
        <taxon>Phthiraptera</taxon>
        <taxon>Anoplura</taxon>
        <taxon>Pediculidae</taxon>
        <taxon>Pediculus</taxon>
    </lineage>
</organism>
<reference evidence="18" key="2">
    <citation type="submission" date="2007-04" db="EMBL/GenBank/DDBJ databases">
        <title>The genome of the human body louse.</title>
        <authorList>
            <consortium name="The Human Body Louse Genome Consortium"/>
            <person name="Kirkness E."/>
            <person name="Walenz B."/>
            <person name="Hass B."/>
            <person name="Bruggner R."/>
            <person name="Strausberg R."/>
        </authorList>
    </citation>
    <scope>NUCLEOTIDE SEQUENCE</scope>
    <source>
        <strain evidence="18">USDA</strain>
    </source>
</reference>
<keyword evidence="4" id="KW-0999">Mitochondrion inner membrane</keyword>
<gene>
    <name evidence="19" type="primary">8236403</name>
    <name evidence="18" type="ORF">Phum_PHUM149580</name>
</gene>
<feature type="domain" description="SF4 helicase" evidence="17">
    <location>
        <begin position="358"/>
        <end position="611"/>
    </location>
</feature>
<keyword evidence="20" id="KW-1185">Reference proteome</keyword>
<keyword evidence="12" id="KW-0413">Isomerase</keyword>
<dbReference type="EMBL" id="AAZO01001734">
    <property type="status" value="NOT_ANNOTATED_CDS"/>
    <property type="molecule type" value="Genomic_DNA"/>
</dbReference>
<keyword evidence="9" id="KW-0446">Lipid-binding</keyword>
<reference evidence="18" key="1">
    <citation type="submission" date="2007-04" db="EMBL/GenBank/DDBJ databases">
        <title>Annotation of Pediculus humanus corporis strain USDA.</title>
        <authorList>
            <person name="Kirkness E."/>
            <person name="Hannick L."/>
            <person name="Hass B."/>
            <person name="Bruggner R."/>
            <person name="Lawson D."/>
            <person name="Bidwell S."/>
            <person name="Joardar V."/>
            <person name="Caler E."/>
            <person name="Walenz B."/>
            <person name="Inman J."/>
            <person name="Schobel S."/>
            <person name="Galinsky K."/>
            <person name="Amedeo P."/>
            <person name="Strausberg R."/>
        </authorList>
    </citation>
    <scope>NUCLEOTIDE SEQUENCE</scope>
    <source>
        <strain evidence="18">USDA</strain>
    </source>
</reference>
<protein>
    <recommendedName>
        <fullName evidence="14">DNA 5'-3' helicase</fullName>
        <ecNumber evidence="14">5.6.2.3</ecNumber>
    </recommendedName>
    <alternativeName>
        <fullName evidence="16">Twinkle protein, mitochondrial</fullName>
    </alternativeName>
</protein>
<dbReference type="FunCoup" id="E0VF57">
    <property type="interactions" value="952"/>
</dbReference>
<evidence type="ECO:0000256" key="14">
    <source>
        <dbReference type="ARBA" id="ARBA00044969"/>
    </source>
</evidence>
<evidence type="ECO:0000259" key="17">
    <source>
        <dbReference type="PROSITE" id="PS51199"/>
    </source>
</evidence>
<sequence length="691" mass="78748">MKSLLRPILKNNSPSINSLLLYKNNIINRQLLRSVTFLNDAGKVSNDGHFSIKESQIVQKLDEKSIKYTSGHACFRIEGCVYCDKCKNNEENGKINGGIYINKTTGYFLCNICHSNGDWNDFCDNMLSNDYSQSNSKPKEWNKIYDKSIPITDLNDDNYSNVFKNFKFNKSPKHMLKKLQIRISKCKNYMYIPFFTFDNTIAGYKIIGIDGKLSMYPSTNCPGVLKSHNSEKSAIVVAEEKDFFALLPLNLKSEIICLPYGYSYLPQSSLPVFEKYENIILWLGDAKAIDASSSFAKKLGEKRCFIVKPIDKQISASSVVSKGGQILPILKNAKSAWHESIISFCDLREEILSEIQNVDQFSGIKWNRFPTLNKILKGHRRGELTVLTGPTGSGKTTFISEYSLDLAIQGVNTLWGSFEIKNVRLAKKMLQQYSRIPLEENVDKFNYWADKFETLPIYFMTFHGQQSLRAVMDAVEHCSYVHDIAHVVIDNVQFMIDVSGDSGSIDRFWKQDVLIQSFRSFASKFNCHVTLVMHPKKGMDGINLSINSIFGGAKAAQEADNVMIIQNYDTDSFVKKKYLQISKNRFSGDLGRMSLHFNKSSFEYDPTDIYKENLNNGDDCLLNVKNNGNDGCDYDRDEDDNVDVDVDRNGNDDCDVVDDVVDDARDYIVRDNNNKRRINGSIHHWNKIMQN</sequence>
<dbReference type="CDD" id="cd01122">
    <property type="entry name" value="Twinkle_C"/>
    <property type="match status" value="1"/>
</dbReference>
<keyword evidence="6" id="KW-0347">Helicase</keyword>
<evidence type="ECO:0000313" key="20">
    <source>
        <dbReference type="Proteomes" id="UP000009046"/>
    </source>
</evidence>
<dbReference type="STRING" id="121224.E0VF57"/>
<evidence type="ECO:0000256" key="1">
    <source>
        <dbReference type="ARBA" id="ARBA00004436"/>
    </source>
</evidence>
<proteinExistence type="predicted"/>
<dbReference type="GO" id="GO:0042645">
    <property type="term" value="C:mitochondrial nucleoid"/>
    <property type="evidence" value="ECO:0007669"/>
    <property type="project" value="UniProtKB-SubCell"/>
</dbReference>
<dbReference type="PANTHER" id="PTHR12873">
    <property type="entry name" value="T7-LIKE MITOCHONDRIAL DNA HELICASE"/>
    <property type="match status" value="1"/>
</dbReference>
<keyword evidence="8" id="KW-0809">Transit peptide</keyword>
<evidence type="ECO:0000256" key="9">
    <source>
        <dbReference type="ARBA" id="ARBA00023121"/>
    </source>
</evidence>
<evidence type="ECO:0000313" key="19">
    <source>
        <dbReference type="EnsemblMetazoa" id="PHUM149580-PA"/>
    </source>
</evidence>
<evidence type="ECO:0000256" key="5">
    <source>
        <dbReference type="ARBA" id="ARBA00022801"/>
    </source>
</evidence>
<name>E0VF57_PEDHC</name>
<dbReference type="GeneID" id="8236403"/>
<dbReference type="PROSITE" id="PS51199">
    <property type="entry name" value="SF4_HELICASE"/>
    <property type="match status" value="1"/>
</dbReference>
<dbReference type="CTD" id="8236403"/>
<keyword evidence="5" id="KW-0378">Hydrolase</keyword>
<evidence type="ECO:0000256" key="11">
    <source>
        <dbReference type="ARBA" id="ARBA00023136"/>
    </source>
</evidence>
<dbReference type="EnsemblMetazoa" id="PHUM149580-RA">
    <property type="protein sequence ID" value="PHUM149580-PA"/>
    <property type="gene ID" value="PHUM149580"/>
</dbReference>
<keyword evidence="3" id="KW-0547">Nucleotide-binding</keyword>
<dbReference type="GO" id="GO:0016787">
    <property type="term" value="F:hydrolase activity"/>
    <property type="evidence" value="ECO:0007669"/>
    <property type="project" value="UniProtKB-KW"/>
</dbReference>
<dbReference type="InParanoid" id="E0VF57"/>
<evidence type="ECO:0000256" key="2">
    <source>
        <dbReference type="ARBA" id="ARBA00004637"/>
    </source>
</evidence>
<evidence type="ECO:0000256" key="7">
    <source>
        <dbReference type="ARBA" id="ARBA00022840"/>
    </source>
</evidence>
<reference evidence="19" key="3">
    <citation type="submission" date="2021-02" db="UniProtKB">
        <authorList>
            <consortium name="EnsemblMetazoa"/>
        </authorList>
    </citation>
    <scope>IDENTIFICATION</scope>
    <source>
        <strain evidence="19">USDA</strain>
    </source>
</reference>
<keyword evidence="7" id="KW-0067">ATP-binding</keyword>
<dbReference type="EC" id="5.6.2.3" evidence="14"/>
<evidence type="ECO:0000256" key="12">
    <source>
        <dbReference type="ARBA" id="ARBA00023235"/>
    </source>
</evidence>
<dbReference type="InterPro" id="IPR007694">
    <property type="entry name" value="DNA_helicase_DnaB-like_C"/>
</dbReference>
<evidence type="ECO:0000256" key="6">
    <source>
        <dbReference type="ARBA" id="ARBA00022806"/>
    </source>
</evidence>
<dbReference type="eggNOG" id="KOG2373">
    <property type="taxonomic scope" value="Eukaryota"/>
</dbReference>
<dbReference type="GO" id="GO:0003697">
    <property type="term" value="F:single-stranded DNA binding"/>
    <property type="evidence" value="ECO:0007669"/>
    <property type="project" value="InterPro"/>
</dbReference>
<dbReference type="GO" id="GO:0005743">
    <property type="term" value="C:mitochondrial inner membrane"/>
    <property type="evidence" value="ECO:0007669"/>
    <property type="project" value="UniProtKB-SubCell"/>
</dbReference>
<dbReference type="EMBL" id="DS235101">
    <property type="protein sequence ID" value="EEB12013.1"/>
    <property type="molecule type" value="Genomic_DNA"/>
</dbReference>
<comment type="subcellular location">
    <subcellularLocation>
        <location evidence="2">Mitochondrion inner membrane</location>
        <topology evidence="2">Peripheral membrane protein</topology>
    </subcellularLocation>
    <subcellularLocation>
        <location evidence="1">Mitochondrion matrix</location>
        <location evidence="1">Mitochondrion nucleoid</location>
    </subcellularLocation>
</comment>
<dbReference type="OrthoDB" id="275278at2759"/>
<dbReference type="InterPro" id="IPR027032">
    <property type="entry name" value="Twinkle-like"/>
</dbReference>
<accession>E0VF57</accession>
<dbReference type="KEGG" id="phu:Phum_PHUM149580"/>
<dbReference type="GO" id="GO:0043139">
    <property type="term" value="F:5'-3' DNA helicase activity"/>
    <property type="evidence" value="ECO:0007669"/>
    <property type="project" value="UniProtKB-EC"/>
</dbReference>
<dbReference type="FunFam" id="3.40.50.300:FF:000845">
    <property type="entry name" value="Mitochondrial helicase twinkle"/>
    <property type="match status" value="1"/>
</dbReference>
<keyword evidence="13" id="KW-1135">Mitochondrion nucleoid</keyword>
<dbReference type="VEuPathDB" id="VectorBase:PHUM149580"/>
<evidence type="ECO:0000256" key="4">
    <source>
        <dbReference type="ARBA" id="ARBA00022792"/>
    </source>
</evidence>
<dbReference type="Proteomes" id="UP000009046">
    <property type="component" value="Unassembled WGS sequence"/>
</dbReference>
<dbReference type="RefSeq" id="XP_002424751.1">
    <property type="nucleotide sequence ID" value="XM_002424706.1"/>
</dbReference>
<dbReference type="GO" id="GO:0008289">
    <property type="term" value="F:lipid binding"/>
    <property type="evidence" value="ECO:0007669"/>
    <property type="project" value="UniProtKB-KW"/>
</dbReference>
<dbReference type="GO" id="GO:0005524">
    <property type="term" value="F:ATP binding"/>
    <property type="evidence" value="ECO:0007669"/>
    <property type="project" value="UniProtKB-KW"/>
</dbReference>
<dbReference type="HOGENOM" id="CLU_012336_1_0_1"/>
<evidence type="ECO:0000256" key="8">
    <source>
        <dbReference type="ARBA" id="ARBA00022946"/>
    </source>
</evidence>
<dbReference type="Gene3D" id="3.40.50.300">
    <property type="entry name" value="P-loop containing nucleotide triphosphate hydrolases"/>
    <property type="match status" value="1"/>
</dbReference>
<dbReference type="InterPro" id="IPR027417">
    <property type="entry name" value="P-loop_NTPase"/>
</dbReference>
<dbReference type="PANTHER" id="PTHR12873:SF0">
    <property type="entry name" value="TWINKLE MTDNA HELICASE"/>
    <property type="match status" value="1"/>
</dbReference>
<dbReference type="AlphaFoldDB" id="E0VF57"/>
<evidence type="ECO:0000256" key="3">
    <source>
        <dbReference type="ARBA" id="ARBA00022741"/>
    </source>
</evidence>
<evidence type="ECO:0000256" key="15">
    <source>
        <dbReference type="ARBA" id="ARBA00048954"/>
    </source>
</evidence>
<keyword evidence="11" id="KW-0472">Membrane</keyword>
<dbReference type="Pfam" id="PF13481">
    <property type="entry name" value="AAA_25"/>
    <property type="match status" value="1"/>
</dbReference>
<evidence type="ECO:0000256" key="16">
    <source>
        <dbReference type="ARBA" id="ARBA00075597"/>
    </source>
</evidence>